<keyword evidence="8 14" id="KW-0812">Transmembrane</keyword>
<dbReference type="Proteomes" id="UP000464262">
    <property type="component" value="Chromosome 1"/>
</dbReference>
<evidence type="ECO:0000256" key="10">
    <source>
        <dbReference type="ARBA" id="ARBA00023136"/>
    </source>
</evidence>
<dbReference type="PANTHER" id="PTHR47755:SF1">
    <property type="entry name" value="CELL DIVISION PROTEIN FTSX"/>
    <property type="match status" value="1"/>
</dbReference>
<dbReference type="Gene3D" id="3.30.70.3040">
    <property type="match status" value="1"/>
</dbReference>
<dbReference type="GO" id="GO:0051301">
    <property type="term" value="P:cell division"/>
    <property type="evidence" value="ECO:0007669"/>
    <property type="project" value="UniProtKB-KW"/>
</dbReference>
<dbReference type="NCBIfam" id="TIGR00439">
    <property type="entry name" value="FtsX_Gneg"/>
    <property type="match status" value="1"/>
</dbReference>
<evidence type="ECO:0000256" key="2">
    <source>
        <dbReference type="ARBA" id="ARBA00007379"/>
    </source>
</evidence>
<evidence type="ECO:0000313" key="17">
    <source>
        <dbReference type="EMBL" id="QIA62189.1"/>
    </source>
</evidence>
<evidence type="ECO:0000256" key="6">
    <source>
        <dbReference type="ARBA" id="ARBA00022519"/>
    </source>
</evidence>
<evidence type="ECO:0000256" key="1">
    <source>
        <dbReference type="ARBA" id="ARBA00004429"/>
    </source>
</evidence>
<dbReference type="InterPro" id="IPR003838">
    <property type="entry name" value="ABC3_permease_C"/>
</dbReference>
<dbReference type="EMBL" id="CP047475">
    <property type="protein sequence ID" value="QIA62189.1"/>
    <property type="molecule type" value="Genomic_DNA"/>
</dbReference>
<keyword evidence="6 12" id="KW-0997">Cell inner membrane</keyword>
<keyword evidence="10 12" id="KW-0472">Membrane</keyword>
<evidence type="ECO:0000256" key="9">
    <source>
        <dbReference type="ARBA" id="ARBA00022989"/>
    </source>
</evidence>
<feature type="domain" description="FtsX extracellular" evidence="16">
    <location>
        <begin position="86"/>
        <end position="178"/>
    </location>
</feature>
<comment type="subcellular location">
    <subcellularLocation>
        <location evidence="1">Cell inner membrane</location>
        <topology evidence="1">Multi-pass membrane protein</topology>
    </subcellularLocation>
</comment>
<dbReference type="AlphaFoldDB" id="A0A7Z2T0Q6"/>
<dbReference type="GO" id="GO:0032153">
    <property type="term" value="C:cell division site"/>
    <property type="evidence" value="ECO:0007669"/>
    <property type="project" value="TreeGrafter"/>
</dbReference>
<keyword evidence="7 12" id="KW-0132">Cell division</keyword>
<dbReference type="Pfam" id="PF18075">
    <property type="entry name" value="FtsX_ECD"/>
    <property type="match status" value="1"/>
</dbReference>
<evidence type="ECO:0000313" key="18">
    <source>
        <dbReference type="Proteomes" id="UP000464262"/>
    </source>
</evidence>
<evidence type="ECO:0000256" key="11">
    <source>
        <dbReference type="ARBA" id="ARBA00023306"/>
    </source>
</evidence>
<evidence type="ECO:0000256" key="3">
    <source>
        <dbReference type="ARBA" id="ARBA00011160"/>
    </source>
</evidence>
<reference evidence="17 18" key="1">
    <citation type="submission" date="2020-01" db="EMBL/GenBank/DDBJ databases">
        <title>Whole genome and functional gene identification of agarase of Vibrio HN897.</title>
        <authorList>
            <person name="Liu Y."/>
            <person name="Zhao Z."/>
        </authorList>
    </citation>
    <scope>NUCLEOTIDE SEQUENCE [LARGE SCALE GENOMIC DNA]</scope>
    <source>
        <strain evidence="17 18">HN897</strain>
    </source>
</reference>
<accession>A0A7Z2T0Q6</accession>
<sequence length="326" mass="36041">MALKMRKKSAVNSRSKRQKVARPKTDGFFKVHFKQAKSSLGALWHRPLGNILTLAVISMALALPACLYLMGKNIAYVTNQVATTSQVSVFLTEQLPEARAMVMKDDIESWPLVEHVDYISSQQGLADLSGHTGFESAIELLDGYALPGVFIVTPSVEDDVTIKSIATQLNSLDGISDVRIDEDWLSRVNAIRALMNSVIIVLSVLMLSSVFLIVGNTLRFNVLANKEEIQTMKLIGATDPYILRPYLYSGMWFGLLGAVTAWIFTALLTVIFNSAVENLATLYDSQYRLLGLNWDESLLLLMLGTFIGCLAAKLSAQRHLKEIEPV</sequence>
<evidence type="ECO:0000259" key="16">
    <source>
        <dbReference type="Pfam" id="PF18075"/>
    </source>
</evidence>
<evidence type="ECO:0000256" key="13">
    <source>
        <dbReference type="SAM" id="MobiDB-lite"/>
    </source>
</evidence>
<comment type="function">
    <text evidence="12">Part of the ABC transporter FtsEX involved in cellular division.</text>
</comment>
<feature type="transmembrane region" description="Helical" evidence="14">
    <location>
        <begin position="251"/>
        <end position="276"/>
    </location>
</feature>
<evidence type="ECO:0000256" key="8">
    <source>
        <dbReference type="ARBA" id="ARBA00022692"/>
    </source>
</evidence>
<evidence type="ECO:0000256" key="4">
    <source>
        <dbReference type="ARBA" id="ARBA00021907"/>
    </source>
</evidence>
<dbReference type="Pfam" id="PF02687">
    <property type="entry name" value="FtsX"/>
    <property type="match status" value="1"/>
</dbReference>
<feature type="region of interest" description="Disordered" evidence="13">
    <location>
        <begin position="1"/>
        <end position="21"/>
    </location>
</feature>
<keyword evidence="11 12" id="KW-0131">Cell cycle</keyword>
<feature type="transmembrane region" description="Helical" evidence="14">
    <location>
        <begin position="193"/>
        <end position="214"/>
    </location>
</feature>
<protein>
    <recommendedName>
        <fullName evidence="4 12">Cell division protein FtsX</fullName>
    </recommendedName>
</protein>
<dbReference type="InterPro" id="IPR004513">
    <property type="entry name" value="FtsX"/>
</dbReference>
<feature type="domain" description="ABC3 transporter permease C-terminal" evidence="15">
    <location>
        <begin position="200"/>
        <end position="311"/>
    </location>
</feature>
<evidence type="ECO:0000256" key="12">
    <source>
        <dbReference type="PIRNR" id="PIRNR003097"/>
    </source>
</evidence>
<evidence type="ECO:0000256" key="5">
    <source>
        <dbReference type="ARBA" id="ARBA00022475"/>
    </source>
</evidence>
<proteinExistence type="inferred from homology"/>
<feature type="transmembrane region" description="Helical" evidence="14">
    <location>
        <begin position="48"/>
        <end position="70"/>
    </location>
</feature>
<evidence type="ECO:0000256" key="14">
    <source>
        <dbReference type="SAM" id="Phobius"/>
    </source>
</evidence>
<dbReference type="InterPro" id="IPR047590">
    <property type="entry name" value="FtsX_proteobact-type"/>
</dbReference>
<dbReference type="PANTHER" id="PTHR47755">
    <property type="entry name" value="CELL DIVISION PROTEIN FTSX"/>
    <property type="match status" value="1"/>
</dbReference>
<dbReference type="GO" id="GO:0005886">
    <property type="term" value="C:plasma membrane"/>
    <property type="evidence" value="ECO:0007669"/>
    <property type="project" value="UniProtKB-SubCell"/>
</dbReference>
<keyword evidence="9 14" id="KW-1133">Transmembrane helix</keyword>
<dbReference type="InterPro" id="IPR040690">
    <property type="entry name" value="FtsX_ECD"/>
</dbReference>
<organism evidence="17 18">
    <name type="scientific">Vibrio astriarenae</name>
    <dbReference type="NCBI Taxonomy" id="1481923"/>
    <lineage>
        <taxon>Bacteria</taxon>
        <taxon>Pseudomonadati</taxon>
        <taxon>Pseudomonadota</taxon>
        <taxon>Gammaproteobacteria</taxon>
        <taxon>Vibrionales</taxon>
        <taxon>Vibrionaceae</taxon>
        <taxon>Vibrio</taxon>
    </lineage>
</organism>
<gene>
    <name evidence="17" type="primary">ftsX</name>
    <name evidence="17" type="ORF">GT360_00890</name>
</gene>
<evidence type="ECO:0000259" key="15">
    <source>
        <dbReference type="Pfam" id="PF02687"/>
    </source>
</evidence>
<evidence type="ECO:0000256" key="7">
    <source>
        <dbReference type="ARBA" id="ARBA00022618"/>
    </source>
</evidence>
<dbReference type="KEGG" id="vas:GT360_00890"/>
<keyword evidence="5 12" id="KW-1003">Cell membrane</keyword>
<keyword evidence="18" id="KW-1185">Reference proteome</keyword>
<dbReference type="PIRSF" id="PIRSF003097">
    <property type="entry name" value="FtsX"/>
    <property type="match status" value="1"/>
</dbReference>
<name>A0A7Z2T0Q6_9VIBR</name>
<comment type="subunit">
    <text evidence="3">Forms a membrane-associated complex with FtsE.</text>
</comment>
<comment type="similarity">
    <text evidence="2 12">Belongs to the ABC-4 integral membrane protein family. FtsX subfamily.</text>
</comment>